<dbReference type="InterPro" id="IPR027385">
    <property type="entry name" value="Beta-barrel_OMP"/>
</dbReference>
<reference evidence="7 8" key="1">
    <citation type="submission" date="2018-05" db="EMBL/GenBank/DDBJ databases">
        <title>Description of Sphingomonas pokkalii sp nov, isolated from the rhizosphere of saline tolerant pokkali rice and its draft genome analysis.</title>
        <authorList>
            <person name="Menon R."/>
            <person name="Kumari S."/>
            <person name="Rameshkumar N."/>
        </authorList>
    </citation>
    <scope>NUCLEOTIDE SEQUENCE [LARGE SCALE GENOMIC DNA]</scope>
    <source>
        <strain evidence="7 8">L3B27</strain>
    </source>
</reference>
<gene>
    <name evidence="7" type="ORF">DD559_07285</name>
</gene>
<keyword evidence="8" id="KW-1185">Reference proteome</keyword>
<protein>
    <recommendedName>
        <fullName evidence="6">Outer membrane protein beta-barrel domain-containing protein</fullName>
    </recommendedName>
</protein>
<comment type="similarity">
    <text evidence="4">Belongs to the Omp25/RopB family.</text>
</comment>
<dbReference type="OrthoDB" id="9815357at2"/>
<evidence type="ECO:0000259" key="6">
    <source>
        <dbReference type="Pfam" id="PF13505"/>
    </source>
</evidence>
<dbReference type="Proteomes" id="UP000245890">
    <property type="component" value="Unassembled WGS sequence"/>
</dbReference>
<evidence type="ECO:0000256" key="1">
    <source>
        <dbReference type="ARBA" id="ARBA00004370"/>
    </source>
</evidence>
<evidence type="ECO:0000256" key="4">
    <source>
        <dbReference type="ARBA" id="ARBA00038306"/>
    </source>
</evidence>
<feature type="chain" id="PRO_5015556686" description="Outer membrane protein beta-barrel domain-containing protein" evidence="5">
    <location>
        <begin position="21"/>
        <end position="202"/>
    </location>
</feature>
<dbReference type="Gene3D" id="2.40.160.20">
    <property type="match status" value="1"/>
</dbReference>
<accession>A0A2U0SCP7</accession>
<keyword evidence="3" id="KW-0472">Membrane</keyword>
<dbReference type="Pfam" id="PF13505">
    <property type="entry name" value="OMP_b-brl"/>
    <property type="match status" value="1"/>
</dbReference>
<sequence>MKRICLLLCALALAPTVARAQSYDDVTFTGVKIGASVDYRWQEGDYALPRIASMLDEKKGGIGYRGHIGYDVQLGNVLVIGGEGGIGRGGGTLKAASTIGDYALKPRWAWDVSGRVGVLPAPRVLLYGRTGYSWLRTRETTDFRATNLADVHASSTKSGFLWGGGAEVALIPGVFTRAEYNRVNYGGGLTSSKVQIGMSIGF</sequence>
<dbReference type="AlphaFoldDB" id="A0A2U0SCP7"/>
<evidence type="ECO:0000256" key="5">
    <source>
        <dbReference type="SAM" id="SignalP"/>
    </source>
</evidence>
<evidence type="ECO:0000256" key="2">
    <source>
        <dbReference type="ARBA" id="ARBA00022729"/>
    </source>
</evidence>
<evidence type="ECO:0000256" key="3">
    <source>
        <dbReference type="ARBA" id="ARBA00023136"/>
    </source>
</evidence>
<comment type="subcellular location">
    <subcellularLocation>
        <location evidence="1">Membrane</location>
    </subcellularLocation>
</comment>
<feature type="domain" description="Outer membrane protein beta-barrel" evidence="6">
    <location>
        <begin position="11"/>
        <end position="202"/>
    </location>
</feature>
<dbReference type="PANTHER" id="PTHR34001">
    <property type="entry name" value="BLL7405 PROTEIN"/>
    <property type="match status" value="1"/>
</dbReference>
<dbReference type="EMBL" id="QENQ01000001">
    <property type="protein sequence ID" value="PVX29158.1"/>
    <property type="molecule type" value="Genomic_DNA"/>
</dbReference>
<dbReference type="SUPFAM" id="SSF56925">
    <property type="entry name" value="OMPA-like"/>
    <property type="match status" value="1"/>
</dbReference>
<organism evidence="7 8">
    <name type="scientific">Sphingomonas pokkalii</name>
    <dbReference type="NCBI Taxonomy" id="2175090"/>
    <lineage>
        <taxon>Bacteria</taxon>
        <taxon>Pseudomonadati</taxon>
        <taxon>Pseudomonadota</taxon>
        <taxon>Alphaproteobacteria</taxon>
        <taxon>Sphingomonadales</taxon>
        <taxon>Sphingomonadaceae</taxon>
        <taxon>Sphingomonas</taxon>
    </lineage>
</organism>
<dbReference type="InterPro" id="IPR051692">
    <property type="entry name" value="OMP-like"/>
</dbReference>
<proteinExistence type="inferred from homology"/>
<dbReference type="InterPro" id="IPR011250">
    <property type="entry name" value="OMP/PagP_B-barrel"/>
</dbReference>
<evidence type="ECO:0000313" key="7">
    <source>
        <dbReference type="EMBL" id="PVX29158.1"/>
    </source>
</evidence>
<dbReference type="RefSeq" id="WP_116468598.1">
    <property type="nucleotide sequence ID" value="NZ_QENQ01000001.1"/>
</dbReference>
<name>A0A2U0SCP7_9SPHN</name>
<feature type="signal peptide" evidence="5">
    <location>
        <begin position="1"/>
        <end position="20"/>
    </location>
</feature>
<dbReference type="GO" id="GO:0016020">
    <property type="term" value="C:membrane"/>
    <property type="evidence" value="ECO:0007669"/>
    <property type="project" value="UniProtKB-SubCell"/>
</dbReference>
<dbReference type="PANTHER" id="PTHR34001:SF3">
    <property type="entry name" value="BLL7405 PROTEIN"/>
    <property type="match status" value="1"/>
</dbReference>
<comment type="caution">
    <text evidence="7">The sequence shown here is derived from an EMBL/GenBank/DDBJ whole genome shotgun (WGS) entry which is preliminary data.</text>
</comment>
<keyword evidence="2 5" id="KW-0732">Signal</keyword>
<evidence type="ECO:0000313" key="8">
    <source>
        <dbReference type="Proteomes" id="UP000245890"/>
    </source>
</evidence>